<dbReference type="GO" id="GO:0048511">
    <property type="term" value="P:rhythmic process"/>
    <property type="evidence" value="ECO:0007669"/>
    <property type="project" value="InterPro"/>
</dbReference>
<evidence type="ECO:0000313" key="2">
    <source>
        <dbReference type="EMBL" id="ACF12547.1"/>
    </source>
</evidence>
<protein>
    <submittedName>
        <fullName evidence="2">KaiB domain protein</fullName>
    </submittedName>
</protein>
<dbReference type="SMART" id="SM01248">
    <property type="entry name" value="KaiB"/>
    <property type="match status" value="1"/>
</dbReference>
<evidence type="ECO:0000259" key="1">
    <source>
        <dbReference type="SMART" id="SM01248"/>
    </source>
</evidence>
<dbReference type="InterPro" id="IPR039022">
    <property type="entry name" value="KaiB-like"/>
</dbReference>
<keyword evidence="3" id="KW-1185">Reference proteome</keyword>
<dbReference type="AlphaFoldDB" id="B3QSF6"/>
<dbReference type="Proteomes" id="UP000001208">
    <property type="component" value="Chromosome"/>
</dbReference>
<name>B3QSF6_CHLT3</name>
<dbReference type="InterPro" id="IPR036249">
    <property type="entry name" value="Thioredoxin-like_sf"/>
</dbReference>
<dbReference type="RefSeq" id="WP_012498631.1">
    <property type="nucleotide sequence ID" value="NC_011026.1"/>
</dbReference>
<feature type="domain" description="KaiB" evidence="1">
    <location>
        <begin position="20"/>
        <end position="101"/>
    </location>
</feature>
<dbReference type="SUPFAM" id="SSF52833">
    <property type="entry name" value="Thioredoxin-like"/>
    <property type="match status" value="1"/>
</dbReference>
<dbReference type="Pfam" id="PF07689">
    <property type="entry name" value="KaiB"/>
    <property type="match status" value="1"/>
</dbReference>
<dbReference type="EMBL" id="CP001100">
    <property type="protein sequence ID" value="ACF12547.1"/>
    <property type="molecule type" value="Genomic_DNA"/>
</dbReference>
<dbReference type="InterPro" id="IPR011649">
    <property type="entry name" value="KaiB_domain"/>
</dbReference>
<dbReference type="eggNOG" id="COG4251">
    <property type="taxonomic scope" value="Bacteria"/>
</dbReference>
<accession>B3QSF6</accession>
<dbReference type="PANTHER" id="PTHR41709">
    <property type="entry name" value="KAIB-LIKE PROTEIN 1"/>
    <property type="match status" value="1"/>
</dbReference>
<dbReference type="KEGG" id="cts:Ctha_0076"/>
<evidence type="ECO:0000313" key="3">
    <source>
        <dbReference type="Proteomes" id="UP000001208"/>
    </source>
</evidence>
<dbReference type="HOGENOM" id="CLU_144073_2_0_10"/>
<proteinExistence type="predicted"/>
<dbReference type="STRING" id="517418.Ctha_0076"/>
<organism evidence="2 3">
    <name type="scientific">Chloroherpeton thalassium (strain ATCC 35110 / GB-78)</name>
    <dbReference type="NCBI Taxonomy" id="517418"/>
    <lineage>
        <taxon>Bacteria</taxon>
        <taxon>Pseudomonadati</taxon>
        <taxon>Chlorobiota</taxon>
        <taxon>Chlorobiia</taxon>
        <taxon>Chlorobiales</taxon>
        <taxon>Chloroherpetonaceae</taxon>
        <taxon>Chloroherpeton</taxon>
    </lineage>
</organism>
<reference evidence="2 3" key="1">
    <citation type="submission" date="2008-06" db="EMBL/GenBank/DDBJ databases">
        <title>Complete sequence of Chloroherpeton thalassium ATCC 35110.</title>
        <authorList>
            <consortium name="US DOE Joint Genome Institute"/>
            <person name="Lucas S."/>
            <person name="Copeland A."/>
            <person name="Lapidus A."/>
            <person name="Glavina del Rio T."/>
            <person name="Dalin E."/>
            <person name="Tice H."/>
            <person name="Bruce D."/>
            <person name="Goodwin L."/>
            <person name="Pitluck S."/>
            <person name="Schmutz J."/>
            <person name="Larimer F."/>
            <person name="Land M."/>
            <person name="Hauser L."/>
            <person name="Kyrpides N."/>
            <person name="Mikhailova N."/>
            <person name="Liu Z."/>
            <person name="Li T."/>
            <person name="Zhao F."/>
            <person name="Overmann J."/>
            <person name="Bryant D.A."/>
            <person name="Richardson P."/>
        </authorList>
    </citation>
    <scope>NUCLEOTIDE SEQUENCE [LARGE SCALE GENOMIC DNA]</scope>
    <source>
        <strain evidence="3">ATCC 35110 / GB-78</strain>
    </source>
</reference>
<dbReference type="PANTHER" id="PTHR41709:SF2">
    <property type="entry name" value="CIRCADIAN CLOCK PROTEIN KAIB2"/>
    <property type="match status" value="1"/>
</dbReference>
<dbReference type="Gene3D" id="3.40.30.10">
    <property type="entry name" value="Glutaredoxin"/>
    <property type="match status" value="1"/>
</dbReference>
<sequence length="106" mass="11707">MMNDKNGSGASAQSTSIALRLYVLGDSVKTNVAINNLKQICEAHFPGMYQLEIYDVLENPQLLENDNVLATPLLIKLSPEPKMRIIGDFSDSQRVLQGLGYNPDKL</sequence>
<dbReference type="CDD" id="cd02978">
    <property type="entry name" value="KaiB_like"/>
    <property type="match status" value="1"/>
</dbReference>
<gene>
    <name evidence="2" type="ordered locus">Ctha_0076</name>
</gene>